<evidence type="ECO:0000313" key="4">
    <source>
        <dbReference type="Proteomes" id="UP000659698"/>
    </source>
</evidence>
<dbReference type="SUPFAM" id="SSF52172">
    <property type="entry name" value="CheY-like"/>
    <property type="match status" value="1"/>
</dbReference>
<comment type="caution">
    <text evidence="3">The sequence shown here is derived from an EMBL/GenBank/DDBJ whole genome shotgun (WGS) entry which is preliminary data.</text>
</comment>
<feature type="domain" description="Response regulatory" evidence="2">
    <location>
        <begin position="18"/>
        <end position="138"/>
    </location>
</feature>
<dbReference type="Proteomes" id="UP000659698">
    <property type="component" value="Unassembled WGS sequence"/>
</dbReference>
<name>A0ABR6VP98_9BACT</name>
<organism evidence="3 4">
    <name type="scientific">Rufibacter sediminis</name>
    <dbReference type="NCBI Taxonomy" id="2762756"/>
    <lineage>
        <taxon>Bacteria</taxon>
        <taxon>Pseudomonadati</taxon>
        <taxon>Bacteroidota</taxon>
        <taxon>Cytophagia</taxon>
        <taxon>Cytophagales</taxon>
        <taxon>Hymenobacteraceae</taxon>
        <taxon>Rufibacter</taxon>
    </lineage>
</organism>
<protein>
    <submittedName>
        <fullName evidence="3">Response regulator</fullName>
    </submittedName>
</protein>
<sequence>MLSQTHPKPHPTKMSLGKVLVIDYDEISCFLVERVMSRNGGTGQLSFAKHGKAALDLLEREVFDLILLEINSPFMEGAEFLRELDRLQERRGADLPKVVVVTSSVRHTFLEVPHHRIKGYLPKPFSDRHMEFLRALRQDEGIQEVSP</sequence>
<evidence type="ECO:0000259" key="2">
    <source>
        <dbReference type="PROSITE" id="PS50110"/>
    </source>
</evidence>
<dbReference type="Gene3D" id="3.40.50.2300">
    <property type="match status" value="1"/>
</dbReference>
<reference evidence="3 4" key="1">
    <citation type="journal article" date="2019" name="Int. J. Syst. Evol. Microbiol.">
        <title>Rufibacter sediminis sp. nov., isolated from freshwater lake sediment.</title>
        <authorList>
            <person name="Qu J.H."/>
            <person name="Zhang L.J."/>
            <person name="Fu Y.H."/>
            <person name="Li H.F."/>
        </authorList>
    </citation>
    <scope>NUCLEOTIDE SEQUENCE [LARGE SCALE GENOMIC DNA]</scope>
    <source>
        <strain evidence="3 4">H-1</strain>
    </source>
</reference>
<dbReference type="InterPro" id="IPR052048">
    <property type="entry name" value="ST_Response_Regulator"/>
</dbReference>
<evidence type="ECO:0000256" key="1">
    <source>
        <dbReference type="PROSITE-ProRule" id="PRU00169"/>
    </source>
</evidence>
<comment type="caution">
    <text evidence="1">Lacks conserved residue(s) required for the propagation of feature annotation.</text>
</comment>
<gene>
    <name evidence="3" type="ORF">H7U12_04935</name>
</gene>
<dbReference type="PANTHER" id="PTHR43228">
    <property type="entry name" value="TWO-COMPONENT RESPONSE REGULATOR"/>
    <property type="match status" value="1"/>
</dbReference>
<dbReference type="PROSITE" id="PS50110">
    <property type="entry name" value="RESPONSE_REGULATORY"/>
    <property type="match status" value="1"/>
</dbReference>
<accession>A0ABR6VP98</accession>
<dbReference type="Pfam" id="PF00072">
    <property type="entry name" value="Response_reg"/>
    <property type="match status" value="1"/>
</dbReference>
<keyword evidence="4" id="KW-1185">Reference proteome</keyword>
<dbReference type="InterPro" id="IPR011006">
    <property type="entry name" value="CheY-like_superfamily"/>
</dbReference>
<dbReference type="InterPro" id="IPR001789">
    <property type="entry name" value="Sig_transdc_resp-reg_receiver"/>
</dbReference>
<evidence type="ECO:0000313" key="3">
    <source>
        <dbReference type="EMBL" id="MBC3539014.1"/>
    </source>
</evidence>
<dbReference type="PANTHER" id="PTHR43228:SF1">
    <property type="entry name" value="TWO-COMPONENT RESPONSE REGULATOR ARR22"/>
    <property type="match status" value="1"/>
</dbReference>
<dbReference type="EMBL" id="JACOAF010000011">
    <property type="protein sequence ID" value="MBC3539014.1"/>
    <property type="molecule type" value="Genomic_DNA"/>
</dbReference>
<dbReference type="SMART" id="SM00448">
    <property type="entry name" value="REC"/>
    <property type="match status" value="1"/>
</dbReference>
<proteinExistence type="predicted"/>